<feature type="transmembrane region" description="Helical" evidence="10">
    <location>
        <begin position="12"/>
        <end position="32"/>
    </location>
</feature>
<dbReference type="PROSITE" id="PS50885">
    <property type="entry name" value="HAMP"/>
    <property type="match status" value="1"/>
</dbReference>
<dbReference type="InterPro" id="IPR004090">
    <property type="entry name" value="Chemotax_Me-accpt_rcpt"/>
</dbReference>
<evidence type="ECO:0000313" key="13">
    <source>
        <dbReference type="EMBL" id="PRY33047.1"/>
    </source>
</evidence>
<dbReference type="GO" id="GO:0006935">
    <property type="term" value="P:chemotaxis"/>
    <property type="evidence" value="ECO:0007669"/>
    <property type="project" value="InterPro"/>
</dbReference>
<sequence length="514" mass="54736">MRKINASIAVKLMAVALVAVLGVLVLAFVRIADIRPTEMEAREVKMRQLVEAAHSVLGSYQKLEADGTLTRIQAQDAAKATIKNMRYDKVEYFWINDMHPRMVMHPTSPALDGEDLSMNEDPNGKLLFVEMVKVVRANGAGSVSYLWPKPDHKDPVPKLSYVAGFAPWEWIIGSGIYIDDVDAIVATKRNQVLLQTGVVLVLLLAGLAAVSLSISRPVRRMTGTLDRLAAGDLDVPVPPAGRDELGRMAASVRTLQRNLRTKQELEQQAAGLQEQAAADQRRATADLAQRVESVVRTVLDRITEAVTSMQETAADLTTTTGDLSTAVDRISGQAAESTGTAAQAAQEANQVSDTVTGLTSAAETIGGVIEVIRSVAAQTNLLALNATIEAARAGDMGKGFAVVANEVKELAQQSAAATDQIASEVEAIQATSNDAASVMARMAETVRSLGSATDDVAVAIAGGDGARSSVRETAFRTGQVAVRIQQASDQLAREADRVSTEFAALIEQMTEGHR</sequence>
<dbReference type="EMBL" id="PVZG01000001">
    <property type="protein sequence ID" value="PRY33047.1"/>
    <property type="molecule type" value="Genomic_DNA"/>
</dbReference>
<dbReference type="CDD" id="cd06225">
    <property type="entry name" value="HAMP"/>
    <property type="match status" value="1"/>
</dbReference>
<evidence type="ECO:0000313" key="14">
    <source>
        <dbReference type="Proteomes" id="UP000239209"/>
    </source>
</evidence>
<evidence type="ECO:0000256" key="10">
    <source>
        <dbReference type="SAM" id="Phobius"/>
    </source>
</evidence>
<dbReference type="Pfam" id="PF00672">
    <property type="entry name" value="HAMP"/>
    <property type="match status" value="1"/>
</dbReference>
<name>A0A2T0SI33_9ACTN</name>
<feature type="coiled-coil region" evidence="9">
    <location>
        <begin position="255"/>
        <end position="282"/>
    </location>
</feature>
<evidence type="ECO:0000256" key="7">
    <source>
        <dbReference type="ARBA" id="ARBA00029447"/>
    </source>
</evidence>
<dbReference type="PANTHER" id="PTHR32089:SF119">
    <property type="entry name" value="METHYL-ACCEPTING CHEMOTAXIS PROTEIN CTPL"/>
    <property type="match status" value="1"/>
</dbReference>
<dbReference type="GO" id="GO:0004888">
    <property type="term" value="F:transmembrane signaling receptor activity"/>
    <property type="evidence" value="ECO:0007669"/>
    <property type="project" value="InterPro"/>
</dbReference>
<accession>A0A2T0SI33</accession>
<dbReference type="SMART" id="SM01049">
    <property type="entry name" value="Cache_2"/>
    <property type="match status" value="1"/>
</dbReference>
<keyword evidence="9" id="KW-0175">Coiled coil</keyword>
<dbReference type="AlphaFoldDB" id="A0A2T0SI33"/>
<dbReference type="Pfam" id="PF00015">
    <property type="entry name" value="MCPsignal"/>
    <property type="match status" value="1"/>
</dbReference>
<dbReference type="Gene3D" id="6.10.340.10">
    <property type="match status" value="1"/>
</dbReference>
<dbReference type="Gene3D" id="3.30.450.20">
    <property type="entry name" value="PAS domain"/>
    <property type="match status" value="1"/>
</dbReference>
<dbReference type="Proteomes" id="UP000239209">
    <property type="component" value="Unassembled WGS sequence"/>
</dbReference>
<evidence type="ECO:0000259" key="11">
    <source>
        <dbReference type="PROSITE" id="PS50111"/>
    </source>
</evidence>
<dbReference type="SUPFAM" id="SSF58104">
    <property type="entry name" value="Methyl-accepting chemotaxis protein (MCP) signaling domain"/>
    <property type="match status" value="1"/>
</dbReference>
<dbReference type="RefSeq" id="WP_146163915.1">
    <property type="nucleotide sequence ID" value="NZ_PVZG01000001.1"/>
</dbReference>
<dbReference type="SMART" id="SM00283">
    <property type="entry name" value="MA"/>
    <property type="match status" value="1"/>
</dbReference>
<dbReference type="GO" id="GO:0005886">
    <property type="term" value="C:plasma membrane"/>
    <property type="evidence" value="ECO:0007669"/>
    <property type="project" value="UniProtKB-SubCell"/>
</dbReference>
<keyword evidence="6 8" id="KW-0807">Transducer</keyword>
<protein>
    <submittedName>
        <fullName evidence="13">Methyl-accepting chemotaxis sensory transducer with Cache sensor</fullName>
    </submittedName>
</protein>
<evidence type="ECO:0000259" key="12">
    <source>
        <dbReference type="PROSITE" id="PS50885"/>
    </source>
</evidence>
<evidence type="ECO:0000256" key="1">
    <source>
        <dbReference type="ARBA" id="ARBA00004651"/>
    </source>
</evidence>
<dbReference type="PANTHER" id="PTHR32089">
    <property type="entry name" value="METHYL-ACCEPTING CHEMOTAXIS PROTEIN MCPB"/>
    <property type="match status" value="1"/>
</dbReference>
<evidence type="ECO:0000256" key="2">
    <source>
        <dbReference type="ARBA" id="ARBA00022475"/>
    </source>
</evidence>
<proteinExistence type="inferred from homology"/>
<feature type="domain" description="Methyl-accepting transducer" evidence="11">
    <location>
        <begin position="299"/>
        <end position="506"/>
    </location>
</feature>
<dbReference type="PRINTS" id="PR00260">
    <property type="entry name" value="CHEMTRNSDUCR"/>
</dbReference>
<gene>
    <name evidence="13" type="ORF">CLV70_101208</name>
</gene>
<dbReference type="GO" id="GO:0007165">
    <property type="term" value="P:signal transduction"/>
    <property type="evidence" value="ECO:0007669"/>
    <property type="project" value="UniProtKB-KW"/>
</dbReference>
<feature type="transmembrane region" description="Helical" evidence="10">
    <location>
        <begin position="192"/>
        <end position="214"/>
    </location>
</feature>
<feature type="domain" description="HAMP" evidence="12">
    <location>
        <begin position="212"/>
        <end position="264"/>
    </location>
</feature>
<comment type="similarity">
    <text evidence="7">Belongs to the methyl-accepting chemotaxis (MCP) protein family.</text>
</comment>
<comment type="caution">
    <text evidence="13">The sequence shown here is derived from an EMBL/GenBank/DDBJ whole genome shotgun (WGS) entry which is preliminary data.</text>
</comment>
<dbReference type="Pfam" id="PF17200">
    <property type="entry name" value="sCache_2"/>
    <property type="match status" value="1"/>
</dbReference>
<evidence type="ECO:0000256" key="5">
    <source>
        <dbReference type="ARBA" id="ARBA00023136"/>
    </source>
</evidence>
<organism evidence="13 14">
    <name type="scientific">Pseudosporangium ferrugineum</name>
    <dbReference type="NCBI Taxonomy" id="439699"/>
    <lineage>
        <taxon>Bacteria</taxon>
        <taxon>Bacillati</taxon>
        <taxon>Actinomycetota</taxon>
        <taxon>Actinomycetes</taxon>
        <taxon>Micromonosporales</taxon>
        <taxon>Micromonosporaceae</taxon>
        <taxon>Pseudosporangium</taxon>
    </lineage>
</organism>
<reference evidence="13 14" key="1">
    <citation type="submission" date="2018-03" db="EMBL/GenBank/DDBJ databases">
        <title>Genomic Encyclopedia of Archaeal and Bacterial Type Strains, Phase II (KMG-II): from individual species to whole genera.</title>
        <authorList>
            <person name="Goeker M."/>
        </authorList>
    </citation>
    <scope>NUCLEOTIDE SEQUENCE [LARGE SCALE GENOMIC DNA]</scope>
    <source>
        <strain evidence="13 14">DSM 45348</strain>
    </source>
</reference>
<dbReference type="Gene3D" id="1.10.287.950">
    <property type="entry name" value="Methyl-accepting chemotaxis protein"/>
    <property type="match status" value="1"/>
</dbReference>
<evidence type="ECO:0000256" key="4">
    <source>
        <dbReference type="ARBA" id="ARBA00022989"/>
    </source>
</evidence>
<evidence type="ECO:0000256" key="6">
    <source>
        <dbReference type="ARBA" id="ARBA00023224"/>
    </source>
</evidence>
<evidence type="ECO:0000256" key="3">
    <source>
        <dbReference type="ARBA" id="ARBA00022692"/>
    </source>
</evidence>
<keyword evidence="5 10" id="KW-0472">Membrane</keyword>
<dbReference type="InterPro" id="IPR003660">
    <property type="entry name" value="HAMP_dom"/>
</dbReference>
<dbReference type="OrthoDB" id="8482111at2"/>
<keyword evidence="2" id="KW-1003">Cell membrane</keyword>
<dbReference type="InterPro" id="IPR004089">
    <property type="entry name" value="MCPsignal_dom"/>
</dbReference>
<dbReference type="PROSITE" id="PS50111">
    <property type="entry name" value="CHEMOTAXIS_TRANSDUC_2"/>
    <property type="match status" value="1"/>
</dbReference>
<evidence type="ECO:0000256" key="9">
    <source>
        <dbReference type="SAM" id="Coils"/>
    </source>
</evidence>
<dbReference type="InterPro" id="IPR033480">
    <property type="entry name" value="sCache_2"/>
</dbReference>
<keyword evidence="14" id="KW-1185">Reference proteome</keyword>
<evidence type="ECO:0000256" key="8">
    <source>
        <dbReference type="PROSITE-ProRule" id="PRU00284"/>
    </source>
</evidence>
<keyword evidence="4 10" id="KW-1133">Transmembrane helix</keyword>
<keyword evidence="3 10" id="KW-0812">Transmembrane</keyword>
<comment type="subcellular location">
    <subcellularLocation>
        <location evidence="1">Cell membrane</location>
        <topology evidence="1">Multi-pass membrane protein</topology>
    </subcellularLocation>
</comment>
<dbReference type="SMART" id="SM00304">
    <property type="entry name" value="HAMP"/>
    <property type="match status" value="2"/>
</dbReference>